<dbReference type="Pfam" id="PF00005">
    <property type="entry name" value="ABC_tran"/>
    <property type="match status" value="1"/>
</dbReference>
<name>A0ABV7CJP9_9GAMM</name>
<keyword evidence="2" id="KW-0813">Transport</keyword>
<dbReference type="InterPro" id="IPR017871">
    <property type="entry name" value="ABC_transporter-like_CS"/>
</dbReference>
<dbReference type="Proteomes" id="UP001595453">
    <property type="component" value="Unassembled WGS sequence"/>
</dbReference>
<dbReference type="InterPro" id="IPR027417">
    <property type="entry name" value="P-loop_NTPase"/>
</dbReference>
<proteinExistence type="inferred from homology"/>
<protein>
    <submittedName>
        <fullName evidence="6">ABC transporter ATP-binding protein</fullName>
    </submittedName>
</protein>
<dbReference type="SUPFAM" id="SSF52540">
    <property type="entry name" value="P-loop containing nucleoside triphosphate hydrolases"/>
    <property type="match status" value="1"/>
</dbReference>
<dbReference type="EMBL" id="JBHRSD010000015">
    <property type="protein sequence ID" value="MFC3032863.1"/>
    <property type="molecule type" value="Genomic_DNA"/>
</dbReference>
<evidence type="ECO:0000313" key="6">
    <source>
        <dbReference type="EMBL" id="MFC3032863.1"/>
    </source>
</evidence>
<comment type="similarity">
    <text evidence="1">Belongs to the ABC transporter superfamily.</text>
</comment>
<sequence length="300" mass="33533">MLIQATRLNKHFGAKHVLKDVSFDIEAGSPIALVGPNGAGKTTLFSILCGYLSADSGSLHFGNDKASTAKRLKNLAALPQDAQLDPSFSLFKQFSFYGQLQGLTAQAARLEAMRVLELVNLQDVSKEYPQHLSHGMRKRACIAQALIGDPQLVLLDEATAGLDPKHAKEIRELVASLSDDITFILSSHDLSELERLCQRVYYLDQGVLSLYDTKGNAADRQHYTLRLKQRAVNFESLLQLAFPTCQVTQTQDREYTIEIGSSHQQFDVALLMFLYQHNLPYHQLTNGMTLENQLFSNKYD</sequence>
<evidence type="ECO:0000256" key="1">
    <source>
        <dbReference type="ARBA" id="ARBA00005417"/>
    </source>
</evidence>
<dbReference type="PROSITE" id="PS50893">
    <property type="entry name" value="ABC_TRANSPORTER_2"/>
    <property type="match status" value="1"/>
</dbReference>
<dbReference type="CDD" id="cd03230">
    <property type="entry name" value="ABC_DR_subfamily_A"/>
    <property type="match status" value="1"/>
</dbReference>
<dbReference type="PANTHER" id="PTHR43335:SF4">
    <property type="entry name" value="ABC TRANSPORTER, ATP-BINDING PROTEIN"/>
    <property type="match status" value="1"/>
</dbReference>
<dbReference type="InterPro" id="IPR003593">
    <property type="entry name" value="AAA+_ATPase"/>
</dbReference>
<evidence type="ECO:0000256" key="2">
    <source>
        <dbReference type="ARBA" id="ARBA00022448"/>
    </source>
</evidence>
<feature type="domain" description="ABC transporter" evidence="5">
    <location>
        <begin position="3"/>
        <end position="230"/>
    </location>
</feature>
<evidence type="ECO:0000256" key="4">
    <source>
        <dbReference type="ARBA" id="ARBA00022840"/>
    </source>
</evidence>
<gene>
    <name evidence="6" type="ORF">ACFOEE_10060</name>
</gene>
<accession>A0ABV7CJP9</accession>
<keyword evidence="3" id="KW-0547">Nucleotide-binding</keyword>
<dbReference type="GO" id="GO:0005524">
    <property type="term" value="F:ATP binding"/>
    <property type="evidence" value="ECO:0007669"/>
    <property type="project" value="UniProtKB-KW"/>
</dbReference>
<dbReference type="RefSeq" id="WP_377123775.1">
    <property type="nucleotide sequence ID" value="NZ_JBHRSD010000015.1"/>
</dbReference>
<dbReference type="InterPro" id="IPR003439">
    <property type="entry name" value="ABC_transporter-like_ATP-bd"/>
</dbReference>
<evidence type="ECO:0000256" key="3">
    <source>
        <dbReference type="ARBA" id="ARBA00022741"/>
    </source>
</evidence>
<evidence type="ECO:0000259" key="5">
    <source>
        <dbReference type="PROSITE" id="PS50893"/>
    </source>
</evidence>
<dbReference type="SMART" id="SM00382">
    <property type="entry name" value="AAA"/>
    <property type="match status" value="1"/>
</dbReference>
<dbReference type="PROSITE" id="PS00211">
    <property type="entry name" value="ABC_TRANSPORTER_1"/>
    <property type="match status" value="1"/>
</dbReference>
<organism evidence="6 7">
    <name type="scientific">Pseudoalteromonas fenneropenaei</name>
    <dbReference type="NCBI Taxonomy" id="1737459"/>
    <lineage>
        <taxon>Bacteria</taxon>
        <taxon>Pseudomonadati</taxon>
        <taxon>Pseudomonadota</taxon>
        <taxon>Gammaproteobacteria</taxon>
        <taxon>Alteromonadales</taxon>
        <taxon>Pseudoalteromonadaceae</taxon>
        <taxon>Pseudoalteromonas</taxon>
    </lineage>
</organism>
<keyword evidence="7" id="KW-1185">Reference proteome</keyword>
<evidence type="ECO:0000313" key="7">
    <source>
        <dbReference type="Proteomes" id="UP001595453"/>
    </source>
</evidence>
<dbReference type="Gene3D" id="3.40.50.300">
    <property type="entry name" value="P-loop containing nucleotide triphosphate hydrolases"/>
    <property type="match status" value="1"/>
</dbReference>
<keyword evidence="4 6" id="KW-0067">ATP-binding</keyword>
<comment type="caution">
    <text evidence="6">The sequence shown here is derived from an EMBL/GenBank/DDBJ whole genome shotgun (WGS) entry which is preliminary data.</text>
</comment>
<reference evidence="7" key="1">
    <citation type="journal article" date="2019" name="Int. J. Syst. Evol. Microbiol.">
        <title>The Global Catalogue of Microorganisms (GCM) 10K type strain sequencing project: providing services to taxonomists for standard genome sequencing and annotation.</title>
        <authorList>
            <consortium name="The Broad Institute Genomics Platform"/>
            <consortium name="The Broad Institute Genome Sequencing Center for Infectious Disease"/>
            <person name="Wu L."/>
            <person name="Ma J."/>
        </authorList>
    </citation>
    <scope>NUCLEOTIDE SEQUENCE [LARGE SCALE GENOMIC DNA]</scope>
    <source>
        <strain evidence="7">KCTC 42730</strain>
    </source>
</reference>
<dbReference type="PANTHER" id="PTHR43335">
    <property type="entry name" value="ABC TRANSPORTER, ATP-BINDING PROTEIN"/>
    <property type="match status" value="1"/>
</dbReference>